<keyword evidence="3" id="KW-1185">Reference proteome</keyword>
<feature type="transmembrane region" description="Helical" evidence="1">
    <location>
        <begin position="155"/>
        <end position="177"/>
    </location>
</feature>
<evidence type="ECO:0000313" key="3">
    <source>
        <dbReference type="Proteomes" id="UP000198287"/>
    </source>
</evidence>
<reference evidence="2 3" key="1">
    <citation type="submission" date="2015-12" db="EMBL/GenBank/DDBJ databases">
        <title>The genome of Folsomia candida.</title>
        <authorList>
            <person name="Faddeeva A."/>
            <person name="Derks M.F."/>
            <person name="Anvar Y."/>
            <person name="Smit S."/>
            <person name="Van Straalen N."/>
            <person name="Roelofs D."/>
        </authorList>
    </citation>
    <scope>NUCLEOTIDE SEQUENCE [LARGE SCALE GENOMIC DNA]</scope>
    <source>
        <strain evidence="2 3">VU population</strain>
        <tissue evidence="2">Whole body</tissue>
    </source>
</reference>
<keyword evidence="1" id="KW-1133">Transmembrane helix</keyword>
<evidence type="ECO:0000313" key="2">
    <source>
        <dbReference type="EMBL" id="OXA43171.1"/>
    </source>
</evidence>
<feature type="transmembrane region" description="Helical" evidence="1">
    <location>
        <begin position="70"/>
        <end position="86"/>
    </location>
</feature>
<evidence type="ECO:0000256" key="1">
    <source>
        <dbReference type="SAM" id="Phobius"/>
    </source>
</evidence>
<feature type="transmembrane region" description="Helical" evidence="1">
    <location>
        <begin position="98"/>
        <end position="114"/>
    </location>
</feature>
<feature type="transmembrane region" description="Helical" evidence="1">
    <location>
        <begin position="6"/>
        <end position="24"/>
    </location>
</feature>
<gene>
    <name evidence="2" type="ORF">Fcan01_22130</name>
</gene>
<accession>A0A226DF11</accession>
<evidence type="ECO:0008006" key="4">
    <source>
        <dbReference type="Google" id="ProtNLM"/>
    </source>
</evidence>
<comment type="caution">
    <text evidence="2">The sequence shown here is derived from an EMBL/GenBank/DDBJ whole genome shotgun (WGS) entry which is preliminary data.</text>
</comment>
<dbReference type="AlphaFoldDB" id="A0A226DF11"/>
<protein>
    <recommendedName>
        <fullName evidence="4">Gustatory receptor</fullName>
    </recommendedName>
</protein>
<keyword evidence="1" id="KW-0472">Membrane</keyword>
<sequence length="433" mass="49421">KNLAKYLLVLAIPNNFTMFLSRLVSLINVQIKLSNFLGISKIAWNPTTSTWKPIRTTKLERLIMYLPRKLLFIFYGIFLVLNNFRLSRYLDTPKFLRSSYWVLTYLGFSPIYLMNPQACTQMLNVLLHFETFQLNRSEDRENSKKSSGLLKLSQFWLIQMCLTSVGIPICVTVLKLLDPCMAPMLRSIYLSRGEVIQCNNLPPMGLTLGVIDSFEFLVWYWFASHAAFLVGTSYGTVLTSILAYVEALDKQGACSKKNSNKTRPIYSKNFYSVYHLNSKTTSPTLSLYKRIKVIESIYNSRFQSFHLTFFYSAGCLAVIFGAFLTISFAHEISLDQIALLVYPLIALDALGMTLFICYASGKANLVSKKVTKNCLRKINCGRFASLKWRIVRAASPLKIRFGSNFMEIGTTFMTMNFCFSSTVNLLLLSNRKH</sequence>
<organism evidence="2 3">
    <name type="scientific">Folsomia candida</name>
    <name type="common">Springtail</name>
    <dbReference type="NCBI Taxonomy" id="158441"/>
    <lineage>
        <taxon>Eukaryota</taxon>
        <taxon>Metazoa</taxon>
        <taxon>Ecdysozoa</taxon>
        <taxon>Arthropoda</taxon>
        <taxon>Hexapoda</taxon>
        <taxon>Collembola</taxon>
        <taxon>Entomobryomorpha</taxon>
        <taxon>Isotomoidea</taxon>
        <taxon>Isotomidae</taxon>
        <taxon>Proisotominae</taxon>
        <taxon>Folsomia</taxon>
    </lineage>
</organism>
<feature type="transmembrane region" description="Helical" evidence="1">
    <location>
        <begin position="218"/>
        <end position="245"/>
    </location>
</feature>
<name>A0A226DF11_FOLCA</name>
<keyword evidence="1" id="KW-0812">Transmembrane</keyword>
<proteinExistence type="predicted"/>
<feature type="transmembrane region" description="Helical" evidence="1">
    <location>
        <begin position="309"/>
        <end position="330"/>
    </location>
</feature>
<dbReference type="Proteomes" id="UP000198287">
    <property type="component" value="Unassembled WGS sequence"/>
</dbReference>
<feature type="non-terminal residue" evidence="2">
    <location>
        <position position="1"/>
    </location>
</feature>
<feature type="transmembrane region" description="Helical" evidence="1">
    <location>
        <begin position="336"/>
        <end position="359"/>
    </location>
</feature>
<dbReference type="EMBL" id="LNIX01000023">
    <property type="protein sequence ID" value="OXA43171.1"/>
    <property type="molecule type" value="Genomic_DNA"/>
</dbReference>